<keyword evidence="9 15" id="KW-1133">Transmembrane helix</keyword>
<comment type="caution">
    <text evidence="14">Lacks conserved residue(s) required for the propagation of feature annotation.</text>
</comment>
<gene>
    <name evidence="17" type="ORF">AKAW2_41114S</name>
</gene>
<reference evidence="17" key="2">
    <citation type="submission" date="2021-02" db="EMBL/GenBank/DDBJ databases">
        <title>Aspergillus luchuensis mut. kawachii IFO 4304 genome sequence.</title>
        <authorList>
            <person name="Mori K."/>
            <person name="Kadooka C."/>
            <person name="Goto M."/>
            <person name="Futagami T."/>
        </authorList>
    </citation>
    <scope>NUCLEOTIDE SEQUENCE</scope>
    <source>
        <strain evidence="17">IFO 4308</strain>
    </source>
</reference>
<dbReference type="AlphaFoldDB" id="A0A7R7WAK3"/>
<evidence type="ECO:0000256" key="10">
    <source>
        <dbReference type="ARBA" id="ARBA00023136"/>
    </source>
</evidence>
<evidence type="ECO:0000256" key="3">
    <source>
        <dbReference type="ARBA" id="ARBA00004613"/>
    </source>
</evidence>
<keyword evidence="5" id="KW-0964">Secreted</keyword>
<sequence length="446" mass="48854">MHLRSRISFSPLIVSAFLPHAGLDLNSASVVQGCGRMRILRLGILFSACVVLSLADLTSAGAQSLPACAEECMLELVPQSSCTLANQTCICTNVELKEQMNVCVSANCTVKEELTTLNITDTTCGAPVRDRTSISILVPAVGLCFLLFVALRLYTRLVITKLEMGLDDWATIFLACCAVPVNSGSILLGKAGLGKDIWTLEFKNITRILYLFYIQEILYATCVALIKICFLLFYLRIFPNDRMRRVIKASCIITVCWGITFIFAFAFQCTPISYNWTSWDGEHHGSCVKTNALVVTAAGLNIVLDAWVIALPIPKVMKLQASVSTKLQVTFMFSVGFLITGVGIYRAIMLKIFATSTNATWDMAAGGYWSVIEIDVGIFCLCLPALRSLLGRLFPSVFGSTKEASSMGLRSSQKKIRTDNRDANTSFVQLIEMDHNGGLKGDPDIH</sequence>
<evidence type="ECO:0000256" key="8">
    <source>
        <dbReference type="ARBA" id="ARBA00022729"/>
    </source>
</evidence>
<feature type="disulfide bond" evidence="14">
    <location>
        <begin position="82"/>
        <end position="89"/>
    </location>
</feature>
<protein>
    <recommendedName>
        <fullName evidence="16">CFEM domain-containing protein</fullName>
    </recommendedName>
</protein>
<organism evidence="17 18">
    <name type="scientific">Aspergillus kawachii</name>
    <name type="common">White koji mold</name>
    <name type="synonym">Aspergillus awamori var. kawachi</name>
    <dbReference type="NCBI Taxonomy" id="1069201"/>
    <lineage>
        <taxon>Eukaryota</taxon>
        <taxon>Fungi</taxon>
        <taxon>Dikarya</taxon>
        <taxon>Ascomycota</taxon>
        <taxon>Pezizomycotina</taxon>
        <taxon>Eurotiomycetes</taxon>
        <taxon>Eurotiomycetidae</taxon>
        <taxon>Eurotiales</taxon>
        <taxon>Aspergillaceae</taxon>
        <taxon>Aspergillus</taxon>
        <taxon>Aspergillus subgen. Circumdati</taxon>
    </lineage>
</organism>
<name>A0A7R7WAK3_ASPKA</name>
<feature type="transmembrane region" description="Helical" evidence="15">
    <location>
        <begin position="368"/>
        <end position="386"/>
    </location>
</feature>
<evidence type="ECO:0000313" key="18">
    <source>
        <dbReference type="Proteomes" id="UP000661280"/>
    </source>
</evidence>
<feature type="disulfide bond" evidence="14">
    <location>
        <begin position="68"/>
        <end position="108"/>
    </location>
</feature>
<feature type="transmembrane region" description="Helical" evidence="15">
    <location>
        <begin position="208"/>
        <end position="234"/>
    </location>
</feature>
<dbReference type="PANTHER" id="PTHR33048">
    <property type="entry name" value="PTH11-LIKE INTEGRAL MEMBRANE PROTEIN (AFU_ORTHOLOGUE AFUA_5G11245)"/>
    <property type="match status" value="1"/>
</dbReference>
<evidence type="ECO:0000313" key="17">
    <source>
        <dbReference type="EMBL" id="BCR99431.1"/>
    </source>
</evidence>
<evidence type="ECO:0000256" key="12">
    <source>
        <dbReference type="ARBA" id="ARBA00023288"/>
    </source>
</evidence>
<evidence type="ECO:0000256" key="11">
    <source>
        <dbReference type="ARBA" id="ARBA00023157"/>
    </source>
</evidence>
<dbReference type="EMBL" id="AP024428">
    <property type="protein sequence ID" value="BCR99431.1"/>
    <property type="molecule type" value="Genomic_DNA"/>
</dbReference>
<dbReference type="GeneID" id="64960753"/>
<evidence type="ECO:0000256" key="14">
    <source>
        <dbReference type="PROSITE-ProRule" id="PRU01356"/>
    </source>
</evidence>
<dbReference type="PANTHER" id="PTHR33048:SF143">
    <property type="entry name" value="EXTRACELLULAR MEMBRANE PROTEIN CFEM DOMAIN-CONTAINING PROTEIN-RELATED"/>
    <property type="match status" value="1"/>
</dbReference>
<dbReference type="Proteomes" id="UP000661280">
    <property type="component" value="Chromosome 4"/>
</dbReference>
<evidence type="ECO:0000256" key="6">
    <source>
        <dbReference type="ARBA" id="ARBA00022622"/>
    </source>
</evidence>
<keyword evidence="11 14" id="KW-1015">Disulfide bond</keyword>
<comment type="subcellular location">
    <subcellularLocation>
        <location evidence="2">Membrane</location>
        <topology evidence="2">Lipid-anchor</topology>
        <topology evidence="2">GPI-anchor</topology>
    </subcellularLocation>
    <subcellularLocation>
        <location evidence="1">Membrane</location>
        <topology evidence="1">Multi-pass membrane protein</topology>
    </subcellularLocation>
    <subcellularLocation>
        <location evidence="3">Secreted</location>
    </subcellularLocation>
</comment>
<evidence type="ECO:0000256" key="2">
    <source>
        <dbReference type="ARBA" id="ARBA00004589"/>
    </source>
</evidence>
<comment type="similarity">
    <text evidence="4">Belongs to the RBT5 family.</text>
</comment>
<feature type="transmembrane region" description="Helical" evidence="15">
    <location>
        <begin position="246"/>
        <end position="268"/>
    </location>
</feature>
<feature type="disulfide bond" evidence="14">
    <location>
        <begin position="72"/>
        <end position="103"/>
    </location>
</feature>
<dbReference type="OrthoDB" id="2496787at2759"/>
<keyword evidence="6" id="KW-0325">Glycoprotein</keyword>
<dbReference type="Pfam" id="PF20684">
    <property type="entry name" value="Fung_rhodopsin"/>
    <property type="match status" value="1"/>
</dbReference>
<evidence type="ECO:0000256" key="7">
    <source>
        <dbReference type="ARBA" id="ARBA00022692"/>
    </source>
</evidence>
<evidence type="ECO:0000259" key="16">
    <source>
        <dbReference type="PROSITE" id="PS52012"/>
    </source>
</evidence>
<accession>A0A7R7WAK3</accession>
<proteinExistence type="inferred from homology"/>
<evidence type="ECO:0000256" key="4">
    <source>
        <dbReference type="ARBA" id="ARBA00010031"/>
    </source>
</evidence>
<dbReference type="GO" id="GO:0098552">
    <property type="term" value="C:side of membrane"/>
    <property type="evidence" value="ECO:0007669"/>
    <property type="project" value="UniProtKB-KW"/>
</dbReference>
<dbReference type="InterPro" id="IPR049326">
    <property type="entry name" value="Rhodopsin_dom_fungi"/>
</dbReference>
<evidence type="ECO:0000256" key="15">
    <source>
        <dbReference type="SAM" id="Phobius"/>
    </source>
</evidence>
<keyword evidence="18" id="KW-1185">Reference proteome</keyword>
<feature type="domain" description="CFEM" evidence="16">
    <location>
        <begin position="40"/>
        <end position="151"/>
    </location>
</feature>
<feature type="transmembrane region" description="Helical" evidence="15">
    <location>
        <begin position="288"/>
        <end position="308"/>
    </location>
</feature>
<dbReference type="PROSITE" id="PS52012">
    <property type="entry name" value="CFEM"/>
    <property type="match status" value="1"/>
</dbReference>
<evidence type="ECO:0000256" key="13">
    <source>
        <dbReference type="ARBA" id="ARBA00038359"/>
    </source>
</evidence>
<feature type="transmembrane region" description="Helical" evidence="15">
    <location>
        <begin position="136"/>
        <end position="154"/>
    </location>
</feature>
<dbReference type="SMART" id="SM00747">
    <property type="entry name" value="CFEM"/>
    <property type="match status" value="1"/>
</dbReference>
<evidence type="ECO:0000256" key="1">
    <source>
        <dbReference type="ARBA" id="ARBA00004141"/>
    </source>
</evidence>
<evidence type="ECO:0000256" key="5">
    <source>
        <dbReference type="ARBA" id="ARBA00022525"/>
    </source>
</evidence>
<feature type="transmembrane region" description="Helical" evidence="15">
    <location>
        <begin position="329"/>
        <end position="348"/>
    </location>
</feature>
<keyword evidence="8" id="KW-0732">Signal</keyword>
<dbReference type="RefSeq" id="XP_041543194.1">
    <property type="nucleotide sequence ID" value="XM_041689517.1"/>
</dbReference>
<keyword evidence="6" id="KW-0336">GPI-anchor</keyword>
<keyword evidence="10 15" id="KW-0472">Membrane</keyword>
<keyword evidence="7 15" id="KW-0812">Transmembrane</keyword>
<comment type="similarity">
    <text evidence="13">Belongs to the SAT4 family.</text>
</comment>
<dbReference type="GO" id="GO:0005576">
    <property type="term" value="C:extracellular region"/>
    <property type="evidence" value="ECO:0007669"/>
    <property type="project" value="UniProtKB-SubCell"/>
</dbReference>
<reference evidence="17" key="1">
    <citation type="submission" date="2021-01" db="EMBL/GenBank/DDBJ databases">
        <authorList>
            <consortium name="Aspergillus luchuensis mut. kawachii IFO 4304 genome sequencing consortium"/>
            <person name="Kazuki M."/>
            <person name="Futagami T."/>
        </authorList>
    </citation>
    <scope>NUCLEOTIDE SEQUENCE</scope>
    <source>
        <strain evidence="17">IFO 4308</strain>
    </source>
</reference>
<dbReference type="Pfam" id="PF05730">
    <property type="entry name" value="CFEM"/>
    <property type="match status" value="1"/>
</dbReference>
<dbReference type="InterPro" id="IPR008427">
    <property type="entry name" value="Extracellular_membr_CFEM_dom"/>
</dbReference>
<feature type="disulfide bond" evidence="14">
    <location>
        <begin position="91"/>
        <end position="124"/>
    </location>
</feature>
<dbReference type="InterPro" id="IPR052337">
    <property type="entry name" value="SAT4-like"/>
</dbReference>
<evidence type="ECO:0000256" key="9">
    <source>
        <dbReference type="ARBA" id="ARBA00022989"/>
    </source>
</evidence>
<keyword evidence="12" id="KW-0449">Lipoprotein</keyword>
<dbReference type="KEGG" id="aluc:AKAW2_41114S"/>